<keyword evidence="6" id="KW-0677">Repeat</keyword>
<reference evidence="11 12" key="1">
    <citation type="submission" date="2019-01" db="EMBL/GenBank/DDBJ databases">
        <authorList>
            <person name="Chen W.-M."/>
        </authorList>
    </citation>
    <scope>NUCLEOTIDE SEQUENCE [LARGE SCALE GENOMIC DNA]</scope>
    <source>
        <strain evidence="11 12">ICH-3</strain>
    </source>
</reference>
<evidence type="ECO:0000256" key="7">
    <source>
        <dbReference type="ARBA" id="ARBA00022803"/>
    </source>
</evidence>
<comment type="similarity">
    <text evidence="2">Belongs to the glycosyltransferase 41 family. O-GlcNAc transferase subfamily.</text>
</comment>
<feature type="domain" description="O-GlcNAc transferase C-terminal" evidence="10">
    <location>
        <begin position="460"/>
        <end position="647"/>
    </location>
</feature>
<organism evidence="11 12">
    <name type="scientific">Rubrivivax albus</name>
    <dbReference type="NCBI Taxonomy" id="2499835"/>
    <lineage>
        <taxon>Bacteria</taxon>
        <taxon>Pseudomonadati</taxon>
        <taxon>Pseudomonadota</taxon>
        <taxon>Betaproteobacteria</taxon>
        <taxon>Burkholderiales</taxon>
        <taxon>Sphaerotilaceae</taxon>
        <taxon>Rubrivivax</taxon>
    </lineage>
</organism>
<keyword evidence="4" id="KW-0328">Glycosyltransferase</keyword>
<evidence type="ECO:0000313" key="12">
    <source>
        <dbReference type="Proteomes" id="UP000288178"/>
    </source>
</evidence>
<sequence>MSTAMLSMSKKTQGLRFAPPPASAARMAGGAAQQAWSQGVALARSGQDAKALPLLRRATELEPGVALYWLNRAGAERRLGQAEDAQASARRAFESDRGHALACQMLAELLRMNGRHAESLQVLRSLDASTVRDAQHRLLEGAAQMSLGDWQAAAVAFLEALQQRPDDVAAYTQLGFALANLKRYGEAAECFRTIVLLEPADMGAAVYAAHYAAWACDWAGNADDMARIERSLALLHGRADTPAFSPFCLLSMNDDAAMHLQAARMESARIARVVRQAADWRAPSFGAAGHPEAAAALESSRIRVGFVSADFRTHATSLLLVQTLERLDRSRFEPVLYSHGPDDGSPLRHRMEAAAERFVDCRHMTILEQAARIRADGIALLVDMSGFTQNTRLDVFTLRPAPVQALWLAYPSTTGGDFMDYVIGDPVLTPMAHAEDFSEHIAQLPVCYEPTDELRDHPEPVESRAACGLPDDAFVYACFNQSYKITEEVFSRWCRILHRVPGSVLWLLVPQAEIQAALHAQAAARGIPAERVIFAPFVSPTEHLARLPQADLFLDTFPYGAHTTCSDALWMGLPVLTQVGRSFSARVAASLLTAVGLPELAVADAEDYETLAVRLAQDRAALVDIRDHLWDQRRDLPLFDNLSFTDELGQLFERMVMRWHDGQAPAPLLASSPSPSRGVVWQQGFEVSP</sequence>
<dbReference type="RefSeq" id="WP_128196386.1">
    <property type="nucleotide sequence ID" value="NZ_SACT01000001.1"/>
</dbReference>
<dbReference type="InterPro" id="IPR019734">
    <property type="entry name" value="TPR_rpt"/>
</dbReference>
<dbReference type="InterPro" id="IPR011990">
    <property type="entry name" value="TPR-like_helical_dom_sf"/>
</dbReference>
<dbReference type="Gene3D" id="3.40.50.11380">
    <property type="match status" value="1"/>
</dbReference>
<keyword evidence="5 11" id="KW-0808">Transferase</keyword>
<proteinExistence type="inferred from homology"/>
<evidence type="ECO:0000256" key="3">
    <source>
        <dbReference type="ARBA" id="ARBA00011970"/>
    </source>
</evidence>
<evidence type="ECO:0000256" key="5">
    <source>
        <dbReference type="ARBA" id="ARBA00022679"/>
    </source>
</evidence>
<feature type="domain" description="O-GlcNAc transferase C-terminal" evidence="10">
    <location>
        <begin position="296"/>
        <end position="448"/>
    </location>
</feature>
<dbReference type="EC" id="2.4.1.255" evidence="3"/>
<evidence type="ECO:0000256" key="2">
    <source>
        <dbReference type="ARBA" id="ARBA00005386"/>
    </source>
</evidence>
<protein>
    <recommendedName>
        <fullName evidence="3">protein O-GlcNAc transferase</fullName>
        <ecNumber evidence="3">2.4.1.255</ecNumber>
    </recommendedName>
</protein>
<evidence type="ECO:0000256" key="1">
    <source>
        <dbReference type="ARBA" id="ARBA00004922"/>
    </source>
</evidence>
<dbReference type="SUPFAM" id="SSF48452">
    <property type="entry name" value="TPR-like"/>
    <property type="match status" value="2"/>
</dbReference>
<dbReference type="PANTHER" id="PTHR44366">
    <property type="entry name" value="UDP-N-ACETYLGLUCOSAMINE--PEPTIDE N-ACETYLGLUCOSAMINYLTRANSFERASE 110 KDA SUBUNIT"/>
    <property type="match status" value="1"/>
</dbReference>
<dbReference type="InterPro" id="IPR029489">
    <property type="entry name" value="OGT/SEC/SPY_C"/>
</dbReference>
<dbReference type="Gene3D" id="3.40.50.2000">
    <property type="entry name" value="Glycogen Phosphorylase B"/>
    <property type="match status" value="1"/>
</dbReference>
<evidence type="ECO:0000256" key="6">
    <source>
        <dbReference type="ARBA" id="ARBA00022737"/>
    </source>
</evidence>
<dbReference type="EMBL" id="SACT01000001">
    <property type="protein sequence ID" value="RVT54315.1"/>
    <property type="molecule type" value="Genomic_DNA"/>
</dbReference>
<dbReference type="OrthoDB" id="101857at2"/>
<feature type="repeat" description="TPR" evidence="8">
    <location>
        <begin position="168"/>
        <end position="201"/>
    </location>
</feature>
<dbReference type="AlphaFoldDB" id="A0A3S2X475"/>
<dbReference type="Gene3D" id="1.25.40.10">
    <property type="entry name" value="Tetratricopeptide repeat domain"/>
    <property type="match status" value="2"/>
</dbReference>
<dbReference type="PROSITE" id="PS50005">
    <property type="entry name" value="TPR"/>
    <property type="match status" value="1"/>
</dbReference>
<evidence type="ECO:0000256" key="4">
    <source>
        <dbReference type="ARBA" id="ARBA00022676"/>
    </source>
</evidence>
<dbReference type="Pfam" id="PF14559">
    <property type="entry name" value="TPR_19"/>
    <property type="match status" value="1"/>
</dbReference>
<evidence type="ECO:0000259" key="10">
    <source>
        <dbReference type="Pfam" id="PF13844"/>
    </source>
</evidence>
<dbReference type="GO" id="GO:0006493">
    <property type="term" value="P:protein O-linked glycosylation"/>
    <property type="evidence" value="ECO:0007669"/>
    <property type="project" value="InterPro"/>
</dbReference>
<comment type="pathway">
    <text evidence="1">Protein modification; protein glycosylation.</text>
</comment>
<evidence type="ECO:0000256" key="8">
    <source>
        <dbReference type="PROSITE-ProRule" id="PRU00339"/>
    </source>
</evidence>
<evidence type="ECO:0000256" key="9">
    <source>
        <dbReference type="SAM" id="MobiDB-lite"/>
    </source>
</evidence>
<feature type="compositionally biased region" description="Polar residues" evidence="9">
    <location>
        <begin position="1"/>
        <end position="12"/>
    </location>
</feature>
<dbReference type="InterPro" id="IPR037919">
    <property type="entry name" value="OGT"/>
</dbReference>
<dbReference type="SMART" id="SM00028">
    <property type="entry name" value="TPR"/>
    <property type="match status" value="4"/>
</dbReference>
<accession>A0A3S2X475</accession>
<dbReference type="Pfam" id="PF13844">
    <property type="entry name" value="Glyco_transf_41"/>
    <property type="match status" value="2"/>
</dbReference>
<keyword evidence="12" id="KW-1185">Reference proteome</keyword>
<gene>
    <name evidence="11" type="ORF">ENE75_05550</name>
</gene>
<feature type="region of interest" description="Disordered" evidence="9">
    <location>
        <begin position="1"/>
        <end position="22"/>
    </location>
</feature>
<dbReference type="GO" id="GO:0097363">
    <property type="term" value="F:protein O-acetylglucosaminyltransferase activity"/>
    <property type="evidence" value="ECO:0007669"/>
    <property type="project" value="UniProtKB-EC"/>
</dbReference>
<keyword evidence="7 8" id="KW-0802">TPR repeat</keyword>
<dbReference type="PANTHER" id="PTHR44366:SF1">
    <property type="entry name" value="UDP-N-ACETYLGLUCOSAMINE--PEPTIDE N-ACETYLGLUCOSAMINYLTRANSFERASE 110 KDA SUBUNIT"/>
    <property type="match status" value="1"/>
</dbReference>
<dbReference type="Proteomes" id="UP000288178">
    <property type="component" value="Unassembled WGS sequence"/>
</dbReference>
<comment type="caution">
    <text evidence="11">The sequence shown here is derived from an EMBL/GenBank/DDBJ whole genome shotgun (WGS) entry which is preliminary data.</text>
</comment>
<name>A0A3S2X475_9BURK</name>
<evidence type="ECO:0000313" key="11">
    <source>
        <dbReference type="EMBL" id="RVT54315.1"/>
    </source>
</evidence>